<evidence type="ECO:0000256" key="6">
    <source>
        <dbReference type="RuleBase" id="RU364068"/>
    </source>
</evidence>
<dbReference type="PROSITE" id="PS00629">
    <property type="entry name" value="IMP_1"/>
    <property type="match status" value="1"/>
</dbReference>
<keyword evidence="9" id="KW-1185">Reference proteome</keyword>
<evidence type="ECO:0000256" key="5">
    <source>
        <dbReference type="ARBA" id="ARBA00022842"/>
    </source>
</evidence>
<dbReference type="SUPFAM" id="SSF56655">
    <property type="entry name" value="Carbohydrate phosphatase"/>
    <property type="match status" value="1"/>
</dbReference>
<dbReference type="PRINTS" id="PR00377">
    <property type="entry name" value="IMPHPHTASES"/>
</dbReference>
<keyword evidence="3 6" id="KW-0479">Metal-binding</keyword>
<dbReference type="GO" id="GO:0016787">
    <property type="term" value="F:hydrolase activity"/>
    <property type="evidence" value="ECO:0007669"/>
    <property type="project" value="UniProtKB-KW"/>
</dbReference>
<protein>
    <recommendedName>
        <fullName evidence="6">Inositol-1-monophosphatase</fullName>
        <ecNumber evidence="6">3.1.3.25</ecNumber>
    </recommendedName>
</protein>
<dbReference type="Proteomes" id="UP001260872">
    <property type="component" value="Unassembled WGS sequence"/>
</dbReference>
<keyword evidence="4 6" id="KW-0378">Hydrolase</keyword>
<dbReference type="Gene3D" id="3.30.540.10">
    <property type="entry name" value="Fructose-1,6-Bisphosphatase, subunit A, domain 1"/>
    <property type="match status" value="1"/>
</dbReference>
<dbReference type="InterPro" id="IPR033942">
    <property type="entry name" value="IMPase"/>
</dbReference>
<comment type="catalytic activity">
    <reaction evidence="1 6">
        <text>a myo-inositol phosphate + H2O = myo-inositol + phosphate</text>
        <dbReference type="Rhea" id="RHEA:24056"/>
        <dbReference type="ChEBI" id="CHEBI:15377"/>
        <dbReference type="ChEBI" id="CHEBI:17268"/>
        <dbReference type="ChEBI" id="CHEBI:43474"/>
        <dbReference type="ChEBI" id="CHEBI:84139"/>
        <dbReference type="EC" id="3.1.3.25"/>
    </reaction>
</comment>
<dbReference type="RefSeq" id="WP_310536256.1">
    <property type="nucleotide sequence ID" value="NZ_BAAAOC010000018.1"/>
</dbReference>
<organism evidence="8 9">
    <name type="scientific">Nesterenkonia flava</name>
    <dbReference type="NCBI Taxonomy" id="469799"/>
    <lineage>
        <taxon>Bacteria</taxon>
        <taxon>Bacillati</taxon>
        <taxon>Actinomycetota</taxon>
        <taxon>Actinomycetes</taxon>
        <taxon>Micrococcales</taxon>
        <taxon>Micrococcaceae</taxon>
        <taxon>Nesterenkonia</taxon>
    </lineage>
</organism>
<dbReference type="InterPro" id="IPR000760">
    <property type="entry name" value="Inositol_monophosphatase-like"/>
</dbReference>
<dbReference type="Pfam" id="PF00459">
    <property type="entry name" value="Inositol_P"/>
    <property type="match status" value="1"/>
</dbReference>
<comment type="similarity">
    <text evidence="6">Belongs to the inositol monophosphatase superfamily.</text>
</comment>
<evidence type="ECO:0000256" key="3">
    <source>
        <dbReference type="ARBA" id="ARBA00022723"/>
    </source>
</evidence>
<name>A0ABU1FRS9_9MICC</name>
<evidence type="ECO:0000256" key="4">
    <source>
        <dbReference type="ARBA" id="ARBA00022801"/>
    </source>
</evidence>
<evidence type="ECO:0000313" key="8">
    <source>
        <dbReference type="EMBL" id="MDR5710868.1"/>
    </source>
</evidence>
<dbReference type="PANTHER" id="PTHR20854:SF4">
    <property type="entry name" value="INOSITOL-1-MONOPHOSPHATASE-RELATED"/>
    <property type="match status" value="1"/>
</dbReference>
<evidence type="ECO:0000256" key="7">
    <source>
        <dbReference type="SAM" id="MobiDB-lite"/>
    </source>
</evidence>
<reference evidence="9" key="1">
    <citation type="submission" date="2023-07" db="EMBL/GenBank/DDBJ databases">
        <title>Description of three actinobacteria isolated from air of manufacturing shop in a pharmaceutical factory.</title>
        <authorList>
            <person name="Zhang D.-F."/>
        </authorList>
    </citation>
    <scope>NUCLEOTIDE SEQUENCE [LARGE SCALE GENOMIC DNA]</scope>
    <source>
        <strain evidence="9">CCTCC AB 207010</strain>
    </source>
</reference>
<dbReference type="CDD" id="cd01639">
    <property type="entry name" value="IMPase"/>
    <property type="match status" value="1"/>
</dbReference>
<gene>
    <name evidence="8" type="ORF">RH857_01765</name>
</gene>
<keyword evidence="5 6" id="KW-0460">Magnesium</keyword>
<dbReference type="InterPro" id="IPR020583">
    <property type="entry name" value="Inositol_monoP_metal-BS"/>
</dbReference>
<feature type="region of interest" description="Disordered" evidence="7">
    <location>
        <begin position="75"/>
        <end position="96"/>
    </location>
</feature>
<dbReference type="EMBL" id="JAVKGT010000003">
    <property type="protein sequence ID" value="MDR5710868.1"/>
    <property type="molecule type" value="Genomic_DNA"/>
</dbReference>
<evidence type="ECO:0000256" key="1">
    <source>
        <dbReference type="ARBA" id="ARBA00001033"/>
    </source>
</evidence>
<evidence type="ECO:0000313" key="9">
    <source>
        <dbReference type="Proteomes" id="UP001260872"/>
    </source>
</evidence>
<dbReference type="Gene3D" id="3.40.190.80">
    <property type="match status" value="1"/>
</dbReference>
<proteinExistence type="inferred from homology"/>
<comment type="cofactor">
    <cofactor evidence="2 6">
        <name>Mg(2+)</name>
        <dbReference type="ChEBI" id="CHEBI:18420"/>
    </cofactor>
</comment>
<dbReference type="EC" id="3.1.3.25" evidence="6"/>
<comment type="caution">
    <text evidence="8">The sequence shown here is derived from an EMBL/GenBank/DDBJ whole genome shotgun (WGS) entry which is preliminary data.</text>
</comment>
<accession>A0ABU1FRS9</accession>
<sequence>MTEKTTSISVAELLEIAQEAAAAGAAVLAERETVAPAGTVLTQAESGVKTKSSESDLVTDFDRRAEEAVREVISRRRPHDSISGEEYGTTEVEDPSGYRWSIDPLDGTTNFVRGIAYYGTSVGVQGPDGDWLAGVVNAPALRRIWWGSRGQGSFTTRNGGEPVRLAGPTGDPHAGLLATGFGYDPDRRDEQTAAVAEMLRNFGNLRRLGAAALDICMVADGALDAYAEYGIWEHDWAAGALIAEEAGVPVRRPASPNSDEAPDWCVVGSLGIEHRQLQPTPTGL</sequence>
<evidence type="ECO:0000256" key="2">
    <source>
        <dbReference type="ARBA" id="ARBA00001946"/>
    </source>
</evidence>
<dbReference type="PANTHER" id="PTHR20854">
    <property type="entry name" value="INOSITOL MONOPHOSPHATASE"/>
    <property type="match status" value="1"/>
</dbReference>